<proteinExistence type="predicted"/>
<accession>A0ACB9C151</accession>
<dbReference type="Proteomes" id="UP001055879">
    <property type="component" value="Linkage Group LG05"/>
</dbReference>
<keyword evidence="2" id="KW-1185">Reference proteome</keyword>
<organism evidence="1 2">
    <name type="scientific">Arctium lappa</name>
    <name type="common">Greater burdock</name>
    <name type="synonym">Lappa major</name>
    <dbReference type="NCBI Taxonomy" id="4217"/>
    <lineage>
        <taxon>Eukaryota</taxon>
        <taxon>Viridiplantae</taxon>
        <taxon>Streptophyta</taxon>
        <taxon>Embryophyta</taxon>
        <taxon>Tracheophyta</taxon>
        <taxon>Spermatophyta</taxon>
        <taxon>Magnoliopsida</taxon>
        <taxon>eudicotyledons</taxon>
        <taxon>Gunneridae</taxon>
        <taxon>Pentapetalae</taxon>
        <taxon>asterids</taxon>
        <taxon>campanulids</taxon>
        <taxon>Asterales</taxon>
        <taxon>Asteraceae</taxon>
        <taxon>Carduoideae</taxon>
        <taxon>Cardueae</taxon>
        <taxon>Arctiinae</taxon>
        <taxon>Arctium</taxon>
    </lineage>
</organism>
<name>A0ACB9C151_ARCLA</name>
<sequence length="526" mass="57366">MVIQNKASKTTTMAAIGDIFVLPFLGQGHLFPAMELCKNLSSHNYNVTLIIPSHLSSSIPSTFSKHSSFLHVVQISVSSPPETADESGSRGNPLHGQNIQMGEGIKSFLSTRSEVRPTCVVIDVMMSWSKEIFVNHEIPVVSFFTSGAIASAMDYGKWKAEVGDMKPGEIRVIPGLPTELAVTFSDLSRGPRGRPQRPNHRPNDGNIGPPKRMRSGPPSGFRGRGPPTPGQKPRWLDEVDGSVALLINTCDHLERLFIDYIAEQTKLPVWGVGPLLPEQFWKSAGSILHDHEMRSNHKSNYTEDQVIEWLESKPCGSVIYISFGSEVGPSIEEYKELAKSLEESEQPFIWVIQPGSGKTGIPRSFLGGAHTDTDSEEEEGYYPEGLDEKVGKRGLIITGWAPQLLILSHPSTGGFLSHCGWNSTVEAIGRGVPILAWPIRGDQFDNAKLVAKHLKIGHIISSAANEDGRPGKLKKDDIAAGVERLMGDETVRNQAKELGKEFESGFPVSSVNGLGAFVEFISSKAT</sequence>
<evidence type="ECO:0000313" key="1">
    <source>
        <dbReference type="EMBL" id="KAI3727987.1"/>
    </source>
</evidence>
<reference evidence="2" key="1">
    <citation type="journal article" date="2022" name="Mol. Ecol. Resour.">
        <title>The genomes of chicory, endive, great burdock and yacon provide insights into Asteraceae palaeo-polyploidization history and plant inulin production.</title>
        <authorList>
            <person name="Fan W."/>
            <person name="Wang S."/>
            <person name="Wang H."/>
            <person name="Wang A."/>
            <person name="Jiang F."/>
            <person name="Liu H."/>
            <person name="Zhao H."/>
            <person name="Xu D."/>
            <person name="Zhang Y."/>
        </authorList>
    </citation>
    <scope>NUCLEOTIDE SEQUENCE [LARGE SCALE GENOMIC DNA]</scope>
    <source>
        <strain evidence="2">cv. Niubang</strain>
    </source>
</reference>
<dbReference type="EMBL" id="CM042051">
    <property type="protein sequence ID" value="KAI3727987.1"/>
    <property type="molecule type" value="Genomic_DNA"/>
</dbReference>
<gene>
    <name evidence="1" type="ORF">L6452_16612</name>
</gene>
<reference evidence="1 2" key="2">
    <citation type="journal article" date="2022" name="Mol. Ecol. Resour.">
        <title>The genomes of chicory, endive, great burdock and yacon provide insights into Asteraceae paleo-polyploidization history and plant inulin production.</title>
        <authorList>
            <person name="Fan W."/>
            <person name="Wang S."/>
            <person name="Wang H."/>
            <person name="Wang A."/>
            <person name="Jiang F."/>
            <person name="Liu H."/>
            <person name="Zhao H."/>
            <person name="Xu D."/>
            <person name="Zhang Y."/>
        </authorList>
    </citation>
    <scope>NUCLEOTIDE SEQUENCE [LARGE SCALE GENOMIC DNA]</scope>
    <source>
        <strain evidence="2">cv. Niubang</strain>
    </source>
</reference>
<protein>
    <submittedName>
        <fullName evidence="1">Uncharacterized protein</fullName>
    </submittedName>
</protein>
<comment type="caution">
    <text evidence="1">The sequence shown here is derived from an EMBL/GenBank/DDBJ whole genome shotgun (WGS) entry which is preliminary data.</text>
</comment>
<evidence type="ECO:0000313" key="2">
    <source>
        <dbReference type="Proteomes" id="UP001055879"/>
    </source>
</evidence>